<evidence type="ECO:0000313" key="5">
    <source>
        <dbReference type="Proteomes" id="UP001431209"/>
    </source>
</evidence>
<dbReference type="EMBL" id="JAOPGA020001609">
    <property type="protein sequence ID" value="KAL0489857.1"/>
    <property type="molecule type" value="Genomic_DNA"/>
</dbReference>
<protein>
    <submittedName>
        <fullName evidence="4">Heat-shock protein Hsp20</fullName>
    </submittedName>
</protein>
<dbReference type="Proteomes" id="UP001431209">
    <property type="component" value="Unassembled WGS sequence"/>
</dbReference>
<dbReference type="InterPro" id="IPR008978">
    <property type="entry name" value="HSP20-like_chaperone"/>
</dbReference>
<feature type="domain" description="SHSP" evidence="3">
    <location>
        <begin position="30"/>
        <end position="140"/>
    </location>
</feature>
<accession>A0AAW2ZIZ3</accession>
<evidence type="ECO:0000313" key="4">
    <source>
        <dbReference type="EMBL" id="KAL0489857.1"/>
    </source>
</evidence>
<dbReference type="SUPFAM" id="SSF49764">
    <property type="entry name" value="HSP20-like chaperones"/>
    <property type="match status" value="1"/>
</dbReference>
<evidence type="ECO:0000259" key="3">
    <source>
        <dbReference type="PROSITE" id="PS01031"/>
    </source>
</evidence>
<evidence type="ECO:0000256" key="2">
    <source>
        <dbReference type="RuleBase" id="RU003616"/>
    </source>
</evidence>
<sequence>MMCLDHLNTIPSMRRRGNSKTILPDESVCCKSHYFELKTRMDITFDTLQITADVPDSLKPDTVHVEVDGKYLIITGLISTQDEHKETDIIRRKQEGCFYEHCDSQTFTKKIVLPPTVDVNQTDAGVSKNGVLIINIPFKL</sequence>
<dbReference type="PROSITE" id="PS01031">
    <property type="entry name" value="SHSP"/>
    <property type="match status" value="1"/>
</dbReference>
<dbReference type="InterPro" id="IPR002068">
    <property type="entry name" value="A-crystallin/Hsp20_dom"/>
</dbReference>
<comment type="caution">
    <text evidence="4">The sequence shown here is derived from an EMBL/GenBank/DDBJ whole genome shotgun (WGS) entry which is preliminary data.</text>
</comment>
<evidence type="ECO:0000256" key="1">
    <source>
        <dbReference type="PROSITE-ProRule" id="PRU00285"/>
    </source>
</evidence>
<dbReference type="Gene3D" id="2.60.40.790">
    <property type="match status" value="1"/>
</dbReference>
<organism evidence="4 5">
    <name type="scientific">Acrasis kona</name>
    <dbReference type="NCBI Taxonomy" id="1008807"/>
    <lineage>
        <taxon>Eukaryota</taxon>
        <taxon>Discoba</taxon>
        <taxon>Heterolobosea</taxon>
        <taxon>Tetramitia</taxon>
        <taxon>Eutetramitia</taxon>
        <taxon>Acrasidae</taxon>
        <taxon>Acrasis</taxon>
    </lineage>
</organism>
<dbReference type="AlphaFoldDB" id="A0AAW2ZIZ3"/>
<dbReference type="CDD" id="cd06464">
    <property type="entry name" value="ACD_sHsps-like"/>
    <property type="match status" value="1"/>
</dbReference>
<dbReference type="Pfam" id="PF00011">
    <property type="entry name" value="HSP20"/>
    <property type="match status" value="1"/>
</dbReference>
<proteinExistence type="inferred from homology"/>
<reference evidence="4 5" key="1">
    <citation type="submission" date="2024-03" db="EMBL/GenBank/DDBJ databases">
        <title>The Acrasis kona genome and developmental transcriptomes reveal deep origins of eukaryotic multicellular pathways.</title>
        <authorList>
            <person name="Sheikh S."/>
            <person name="Fu C.-J."/>
            <person name="Brown M.W."/>
            <person name="Baldauf S.L."/>
        </authorList>
    </citation>
    <scope>NUCLEOTIDE SEQUENCE [LARGE SCALE GENOMIC DNA]</scope>
    <source>
        <strain evidence="4 5">ATCC MYA-3509</strain>
    </source>
</reference>
<name>A0AAW2ZIZ3_9EUKA</name>
<gene>
    <name evidence="4" type="ORF">AKO1_005965</name>
</gene>
<keyword evidence="5" id="KW-1185">Reference proteome</keyword>
<comment type="similarity">
    <text evidence="1 2">Belongs to the small heat shock protein (HSP20) family.</text>
</comment>